<protein>
    <submittedName>
        <fullName evidence="7">Glutathionylspermidine synthase family protein</fullName>
    </submittedName>
</protein>
<evidence type="ECO:0000256" key="1">
    <source>
        <dbReference type="ARBA" id="ARBA00022598"/>
    </source>
</evidence>
<dbReference type="GO" id="GO:0046872">
    <property type="term" value="F:metal ion binding"/>
    <property type="evidence" value="ECO:0007669"/>
    <property type="project" value="UniProtKB-KW"/>
</dbReference>
<dbReference type="GO" id="GO:0005524">
    <property type="term" value="F:ATP binding"/>
    <property type="evidence" value="ECO:0007669"/>
    <property type="project" value="UniProtKB-KW"/>
</dbReference>
<reference evidence="7" key="1">
    <citation type="submission" date="2022-07" db="EMBL/GenBank/DDBJ databases">
        <authorList>
            <person name="Li W.-J."/>
            <person name="Deng Q.-Q."/>
        </authorList>
    </citation>
    <scope>NUCLEOTIDE SEQUENCE</scope>
    <source>
        <strain evidence="7">SYSU M60031</strain>
    </source>
</reference>
<proteinExistence type="predicted"/>
<keyword evidence="5" id="KW-0460">Magnesium</keyword>
<dbReference type="AlphaFoldDB" id="A0AA42BSR4"/>
<evidence type="ECO:0000256" key="3">
    <source>
        <dbReference type="ARBA" id="ARBA00022741"/>
    </source>
</evidence>
<evidence type="ECO:0000259" key="6">
    <source>
        <dbReference type="Pfam" id="PF03738"/>
    </source>
</evidence>
<dbReference type="Pfam" id="PF03738">
    <property type="entry name" value="GSP_synth"/>
    <property type="match status" value="1"/>
</dbReference>
<evidence type="ECO:0000313" key="8">
    <source>
        <dbReference type="Proteomes" id="UP001156102"/>
    </source>
</evidence>
<comment type="caution">
    <text evidence="7">The sequence shown here is derived from an EMBL/GenBank/DDBJ whole genome shotgun (WGS) entry which is preliminary data.</text>
</comment>
<keyword evidence="2" id="KW-0479">Metal-binding</keyword>
<dbReference type="GO" id="GO:0016874">
    <property type="term" value="F:ligase activity"/>
    <property type="evidence" value="ECO:0007669"/>
    <property type="project" value="UniProtKB-KW"/>
</dbReference>
<keyword evidence="3" id="KW-0547">Nucleotide-binding</keyword>
<accession>A0AA42BSR4</accession>
<evidence type="ECO:0000256" key="2">
    <source>
        <dbReference type="ARBA" id="ARBA00022723"/>
    </source>
</evidence>
<evidence type="ECO:0000256" key="4">
    <source>
        <dbReference type="ARBA" id="ARBA00022840"/>
    </source>
</evidence>
<keyword evidence="1" id="KW-0436">Ligase</keyword>
<evidence type="ECO:0000313" key="7">
    <source>
        <dbReference type="EMBL" id="MCP8970809.1"/>
    </source>
</evidence>
<keyword evidence="4" id="KW-0067">ATP-binding</keyword>
<sequence length="396" mass="45256">MKREAFYQTVPDFWPDLYGEPYALYDLSYIGNQQKQEMREATERAGRIFFKIAALLRRLDENTLRDMLYPQEAIPFLRLASRLPESVIARFDLVRVQNTWKVLELNADTPTFIKELYTVNGQVCRHFGAHDVNEGEEVRLRAAVRQAVAAVLPPDGYVVFTAHDDHVEDKLTVQYLQSLYHAPSRFVPLHQLQIVEGQGLYDEAGRRIDVLYRQTFPIESLLLDGEIGLMLLDLVCKEKLQLINPPAAFLLQNKAVLAVIWGLHQEGSAFFTEEEHGWIAQYFLPTYFEPDPFLQNSPFVKKPVFGREGDTVELYDFLGNKVEEEKEKSYGQYGFIYQQYVELPMIQAAGKEWRQVFGSFLIAGRPGAIGCRAGGFITNNLSCYLPVGLESGPVLK</sequence>
<gene>
    <name evidence="7" type="ORF">NK662_20020</name>
</gene>
<dbReference type="InterPro" id="IPR005494">
    <property type="entry name" value="GSPS_pre-ATP-grasp-like_dom"/>
</dbReference>
<dbReference type="RefSeq" id="WP_254760736.1">
    <property type="nucleotide sequence ID" value="NZ_JANCLT010000015.1"/>
</dbReference>
<dbReference type="EMBL" id="JANCLT010000015">
    <property type="protein sequence ID" value="MCP8970809.1"/>
    <property type="molecule type" value="Genomic_DNA"/>
</dbReference>
<keyword evidence="8" id="KW-1185">Reference proteome</keyword>
<organism evidence="7 8">
    <name type="scientific">Ectobacillus ponti</name>
    <dbReference type="NCBI Taxonomy" id="2961894"/>
    <lineage>
        <taxon>Bacteria</taxon>
        <taxon>Bacillati</taxon>
        <taxon>Bacillota</taxon>
        <taxon>Bacilli</taxon>
        <taxon>Bacillales</taxon>
        <taxon>Bacillaceae</taxon>
        <taxon>Ectobacillus</taxon>
    </lineage>
</organism>
<name>A0AA42BSR4_9BACI</name>
<dbReference type="Proteomes" id="UP001156102">
    <property type="component" value="Unassembled WGS sequence"/>
</dbReference>
<dbReference type="Gene3D" id="3.30.1490.330">
    <property type="match status" value="1"/>
</dbReference>
<dbReference type="InterPro" id="IPR016185">
    <property type="entry name" value="PreATP-grasp_dom_sf"/>
</dbReference>
<dbReference type="SUPFAM" id="SSF52440">
    <property type="entry name" value="PreATP-grasp domain"/>
    <property type="match status" value="1"/>
</dbReference>
<evidence type="ECO:0000256" key="5">
    <source>
        <dbReference type="ARBA" id="ARBA00022842"/>
    </source>
</evidence>
<feature type="domain" description="Glutathionylspermidine synthase pre-ATP-grasp-like" evidence="6">
    <location>
        <begin position="15"/>
        <end position="386"/>
    </location>
</feature>
<dbReference type="SUPFAM" id="SSF56059">
    <property type="entry name" value="Glutathione synthetase ATP-binding domain-like"/>
    <property type="match status" value="1"/>
</dbReference>